<dbReference type="EMBL" id="SSMQ01000043">
    <property type="protein sequence ID" value="TKD00886.1"/>
    <property type="molecule type" value="Genomic_DNA"/>
</dbReference>
<protein>
    <submittedName>
        <fullName evidence="10">Response regulator transcription factor</fullName>
    </submittedName>
</protein>
<dbReference type="SMART" id="SM00862">
    <property type="entry name" value="Trans_reg_C"/>
    <property type="match status" value="1"/>
</dbReference>
<dbReference type="Proteomes" id="UP000309215">
    <property type="component" value="Unassembled WGS sequence"/>
</dbReference>
<evidence type="ECO:0000256" key="5">
    <source>
        <dbReference type="ARBA" id="ARBA00023163"/>
    </source>
</evidence>
<dbReference type="PANTHER" id="PTHR48111:SF4">
    <property type="entry name" value="DNA-BINDING DUAL TRANSCRIPTIONAL REGULATOR OMPR"/>
    <property type="match status" value="1"/>
</dbReference>
<reference evidence="10 11" key="1">
    <citation type="submission" date="2019-04" db="EMBL/GenBank/DDBJ databases">
        <authorList>
            <person name="Li Y."/>
            <person name="Wang J."/>
        </authorList>
    </citation>
    <scope>NUCLEOTIDE SEQUENCE [LARGE SCALE GENOMIC DNA]</scope>
    <source>
        <strain evidence="10 11">DSM 14668</strain>
    </source>
</reference>
<dbReference type="OrthoDB" id="9793321at2"/>
<keyword evidence="5" id="KW-0804">Transcription</keyword>
<dbReference type="CDD" id="cd17574">
    <property type="entry name" value="REC_OmpR"/>
    <property type="match status" value="1"/>
</dbReference>
<gene>
    <name evidence="10" type="ORF">E8A74_32555</name>
</gene>
<keyword evidence="1 6" id="KW-0597">Phosphoprotein</keyword>
<dbReference type="CDD" id="cd00383">
    <property type="entry name" value="trans_reg_C"/>
    <property type="match status" value="1"/>
</dbReference>
<keyword evidence="4 7" id="KW-0238">DNA-binding</keyword>
<dbReference type="GO" id="GO:0006355">
    <property type="term" value="P:regulation of DNA-templated transcription"/>
    <property type="evidence" value="ECO:0007669"/>
    <property type="project" value="InterPro"/>
</dbReference>
<comment type="caution">
    <text evidence="10">The sequence shown here is derived from an EMBL/GenBank/DDBJ whole genome shotgun (WGS) entry which is preliminary data.</text>
</comment>
<evidence type="ECO:0000256" key="4">
    <source>
        <dbReference type="ARBA" id="ARBA00023125"/>
    </source>
</evidence>
<evidence type="ECO:0000256" key="2">
    <source>
        <dbReference type="ARBA" id="ARBA00023012"/>
    </source>
</evidence>
<keyword evidence="11" id="KW-1185">Reference proteome</keyword>
<dbReference type="PROSITE" id="PS51755">
    <property type="entry name" value="OMPR_PHOB"/>
    <property type="match status" value="1"/>
</dbReference>
<dbReference type="PROSITE" id="PS50110">
    <property type="entry name" value="RESPONSE_REGULATORY"/>
    <property type="match status" value="1"/>
</dbReference>
<dbReference type="GO" id="GO:0000156">
    <property type="term" value="F:phosphorelay response regulator activity"/>
    <property type="evidence" value="ECO:0007669"/>
    <property type="project" value="TreeGrafter"/>
</dbReference>
<dbReference type="InterPro" id="IPR011006">
    <property type="entry name" value="CheY-like_superfamily"/>
</dbReference>
<proteinExistence type="predicted"/>
<dbReference type="InterPro" id="IPR039420">
    <property type="entry name" value="WalR-like"/>
</dbReference>
<keyword evidence="3" id="KW-0805">Transcription regulation</keyword>
<evidence type="ECO:0000256" key="6">
    <source>
        <dbReference type="PROSITE-ProRule" id="PRU00169"/>
    </source>
</evidence>
<feature type="domain" description="Response regulatory" evidence="8">
    <location>
        <begin position="10"/>
        <end position="123"/>
    </location>
</feature>
<accession>A0A4U1J1E0</accession>
<dbReference type="AlphaFoldDB" id="A0A4U1J1E0"/>
<evidence type="ECO:0000313" key="10">
    <source>
        <dbReference type="EMBL" id="TKD00886.1"/>
    </source>
</evidence>
<dbReference type="Gene3D" id="1.10.10.10">
    <property type="entry name" value="Winged helix-like DNA-binding domain superfamily/Winged helix DNA-binding domain"/>
    <property type="match status" value="1"/>
</dbReference>
<feature type="domain" description="OmpR/PhoB-type" evidence="9">
    <location>
        <begin position="135"/>
        <end position="234"/>
    </location>
</feature>
<organism evidence="10 11">
    <name type="scientific">Polyangium fumosum</name>
    <dbReference type="NCBI Taxonomy" id="889272"/>
    <lineage>
        <taxon>Bacteria</taxon>
        <taxon>Pseudomonadati</taxon>
        <taxon>Myxococcota</taxon>
        <taxon>Polyangia</taxon>
        <taxon>Polyangiales</taxon>
        <taxon>Polyangiaceae</taxon>
        <taxon>Polyangium</taxon>
    </lineage>
</organism>
<dbReference type="SMART" id="SM00448">
    <property type="entry name" value="REC"/>
    <property type="match status" value="1"/>
</dbReference>
<evidence type="ECO:0000259" key="9">
    <source>
        <dbReference type="PROSITE" id="PS51755"/>
    </source>
</evidence>
<evidence type="ECO:0000256" key="1">
    <source>
        <dbReference type="ARBA" id="ARBA00022553"/>
    </source>
</evidence>
<dbReference type="InterPro" id="IPR036388">
    <property type="entry name" value="WH-like_DNA-bd_sf"/>
</dbReference>
<dbReference type="GO" id="GO:0005829">
    <property type="term" value="C:cytosol"/>
    <property type="evidence" value="ECO:0007669"/>
    <property type="project" value="TreeGrafter"/>
</dbReference>
<dbReference type="InterPro" id="IPR001789">
    <property type="entry name" value="Sig_transdc_resp-reg_receiver"/>
</dbReference>
<dbReference type="Gene3D" id="3.40.50.2300">
    <property type="match status" value="1"/>
</dbReference>
<dbReference type="Gene3D" id="6.10.250.690">
    <property type="match status" value="1"/>
</dbReference>
<dbReference type="SUPFAM" id="SSF52172">
    <property type="entry name" value="CheY-like"/>
    <property type="match status" value="1"/>
</dbReference>
<feature type="DNA-binding region" description="OmpR/PhoB-type" evidence="7">
    <location>
        <begin position="135"/>
        <end position="234"/>
    </location>
</feature>
<dbReference type="SUPFAM" id="SSF46894">
    <property type="entry name" value="C-terminal effector domain of the bipartite response regulators"/>
    <property type="match status" value="1"/>
</dbReference>
<name>A0A4U1J1E0_9BACT</name>
<dbReference type="GO" id="GO:0032993">
    <property type="term" value="C:protein-DNA complex"/>
    <property type="evidence" value="ECO:0007669"/>
    <property type="project" value="TreeGrafter"/>
</dbReference>
<dbReference type="InterPro" id="IPR001867">
    <property type="entry name" value="OmpR/PhoB-type_DNA-bd"/>
</dbReference>
<keyword evidence="2" id="KW-0902">Two-component regulatory system</keyword>
<evidence type="ECO:0000259" key="8">
    <source>
        <dbReference type="PROSITE" id="PS50110"/>
    </source>
</evidence>
<dbReference type="Pfam" id="PF00072">
    <property type="entry name" value="Response_reg"/>
    <property type="match status" value="1"/>
</dbReference>
<sequence>MMPVERTSTSIVFIEDDEKLARLTARYLESHNVRVTLATDARDGIAAVLREHPDVVLLDLMLPEIDGFEVCQRLRARVHTPIIMVTARGEEADRVMGLEGGADDYLPKPFSARELLARIRAHARRARGLAGPPAERQIVAGSLTIDPCARRAVFGGVDLALTTYEFDLLHALAERAGRVLTREQLVDLVRGSADEAFDRSIDVHVSHLRKKLGDDPKNPRIIKTVRGIGYVFAVDRM</sequence>
<dbReference type="InterPro" id="IPR016032">
    <property type="entry name" value="Sig_transdc_resp-reg_C-effctor"/>
</dbReference>
<dbReference type="GO" id="GO:0000976">
    <property type="term" value="F:transcription cis-regulatory region binding"/>
    <property type="evidence" value="ECO:0007669"/>
    <property type="project" value="TreeGrafter"/>
</dbReference>
<feature type="modified residue" description="4-aspartylphosphate" evidence="6">
    <location>
        <position position="59"/>
    </location>
</feature>
<evidence type="ECO:0000313" key="11">
    <source>
        <dbReference type="Proteomes" id="UP000309215"/>
    </source>
</evidence>
<dbReference type="RefSeq" id="WP_136933026.1">
    <property type="nucleotide sequence ID" value="NZ_SSMQ01000043.1"/>
</dbReference>
<dbReference type="PANTHER" id="PTHR48111">
    <property type="entry name" value="REGULATOR OF RPOS"/>
    <property type="match status" value="1"/>
</dbReference>
<evidence type="ECO:0000256" key="7">
    <source>
        <dbReference type="PROSITE-ProRule" id="PRU01091"/>
    </source>
</evidence>
<dbReference type="Pfam" id="PF00486">
    <property type="entry name" value="Trans_reg_C"/>
    <property type="match status" value="1"/>
</dbReference>
<evidence type="ECO:0000256" key="3">
    <source>
        <dbReference type="ARBA" id="ARBA00023015"/>
    </source>
</evidence>